<dbReference type="AlphaFoldDB" id="A0A444Z3L4"/>
<dbReference type="Proteomes" id="UP000289738">
    <property type="component" value="Chromosome B05"/>
</dbReference>
<reference evidence="1 2" key="1">
    <citation type="submission" date="2019-01" db="EMBL/GenBank/DDBJ databases">
        <title>Sequencing of cultivated peanut Arachis hypogaea provides insights into genome evolution and oil improvement.</title>
        <authorList>
            <person name="Chen X."/>
        </authorList>
    </citation>
    <scope>NUCLEOTIDE SEQUENCE [LARGE SCALE GENOMIC DNA]</scope>
    <source>
        <strain evidence="2">cv. Fuhuasheng</strain>
        <tissue evidence="1">Leaves</tissue>
    </source>
</reference>
<accession>A0A444Z3L4</accession>
<evidence type="ECO:0000313" key="2">
    <source>
        <dbReference type="Proteomes" id="UP000289738"/>
    </source>
</evidence>
<comment type="caution">
    <text evidence="1">The sequence shown here is derived from an EMBL/GenBank/DDBJ whole genome shotgun (WGS) entry which is preliminary data.</text>
</comment>
<sequence length="91" mass="10001">MVIFQPPSESLNIVPIQLCLPSSQTTSATPVPPFELSPQQRVRYMSTRSDPAPEVTVAALLMMAQTASYIPMEFSLPSFSLGFTYSSQEET</sequence>
<proteinExistence type="predicted"/>
<dbReference type="EMBL" id="SDMP01000015">
    <property type="protein sequence ID" value="RYR08756.1"/>
    <property type="molecule type" value="Genomic_DNA"/>
</dbReference>
<name>A0A444Z3L4_ARAHY</name>
<organism evidence="1 2">
    <name type="scientific">Arachis hypogaea</name>
    <name type="common">Peanut</name>
    <dbReference type="NCBI Taxonomy" id="3818"/>
    <lineage>
        <taxon>Eukaryota</taxon>
        <taxon>Viridiplantae</taxon>
        <taxon>Streptophyta</taxon>
        <taxon>Embryophyta</taxon>
        <taxon>Tracheophyta</taxon>
        <taxon>Spermatophyta</taxon>
        <taxon>Magnoliopsida</taxon>
        <taxon>eudicotyledons</taxon>
        <taxon>Gunneridae</taxon>
        <taxon>Pentapetalae</taxon>
        <taxon>rosids</taxon>
        <taxon>fabids</taxon>
        <taxon>Fabales</taxon>
        <taxon>Fabaceae</taxon>
        <taxon>Papilionoideae</taxon>
        <taxon>50 kb inversion clade</taxon>
        <taxon>dalbergioids sensu lato</taxon>
        <taxon>Dalbergieae</taxon>
        <taxon>Pterocarpus clade</taxon>
        <taxon>Arachis</taxon>
    </lineage>
</organism>
<keyword evidence="2" id="KW-1185">Reference proteome</keyword>
<evidence type="ECO:0000313" key="1">
    <source>
        <dbReference type="EMBL" id="RYR08756.1"/>
    </source>
</evidence>
<protein>
    <submittedName>
        <fullName evidence="1">Uncharacterized protein</fullName>
    </submittedName>
</protein>
<gene>
    <name evidence="1" type="ORF">Ahy_B05g076585</name>
</gene>